<protein>
    <submittedName>
        <fullName evidence="1">Snf7 family</fullName>
    </submittedName>
</protein>
<accession>A0ACB8U477</accession>
<proteinExistence type="predicted"/>
<name>A0ACB8U477_9APHY</name>
<sequence length="213" mass="23951">MNRIFGTSASKKPKPSLQDAISSTDTRMGSIEVKIKKLDGELARYKEQMSKLRNGPGKNAIQERALRTLKQKRMYESQLSQLAQQTFNMESAALATENLRNTMATVDAMKVANKELKKQYGKIDIDKIESIHYEMEDLLEQANEIQDSLSRSYAVPDEIDEADLEAELDALQFEEEEEGPSYLADLNKAPDFVDEAPVEQTEEPAKEAVKTSA</sequence>
<organism evidence="1 2">
    <name type="scientific">Irpex rosettiformis</name>
    <dbReference type="NCBI Taxonomy" id="378272"/>
    <lineage>
        <taxon>Eukaryota</taxon>
        <taxon>Fungi</taxon>
        <taxon>Dikarya</taxon>
        <taxon>Basidiomycota</taxon>
        <taxon>Agaricomycotina</taxon>
        <taxon>Agaricomycetes</taxon>
        <taxon>Polyporales</taxon>
        <taxon>Irpicaceae</taxon>
        <taxon>Irpex</taxon>
    </lineage>
</organism>
<gene>
    <name evidence="1" type="ORF">BDY19DRAFT_944163</name>
</gene>
<comment type="caution">
    <text evidence="1">The sequence shown here is derived from an EMBL/GenBank/DDBJ whole genome shotgun (WGS) entry which is preliminary data.</text>
</comment>
<evidence type="ECO:0000313" key="2">
    <source>
        <dbReference type="Proteomes" id="UP001055072"/>
    </source>
</evidence>
<keyword evidence="2" id="KW-1185">Reference proteome</keyword>
<evidence type="ECO:0000313" key="1">
    <source>
        <dbReference type="EMBL" id="KAI0089091.1"/>
    </source>
</evidence>
<dbReference type="Proteomes" id="UP001055072">
    <property type="component" value="Unassembled WGS sequence"/>
</dbReference>
<reference evidence="1" key="1">
    <citation type="journal article" date="2021" name="Environ. Microbiol.">
        <title>Gene family expansions and transcriptome signatures uncover fungal adaptations to wood decay.</title>
        <authorList>
            <person name="Hage H."/>
            <person name="Miyauchi S."/>
            <person name="Viragh M."/>
            <person name="Drula E."/>
            <person name="Min B."/>
            <person name="Chaduli D."/>
            <person name="Navarro D."/>
            <person name="Favel A."/>
            <person name="Norest M."/>
            <person name="Lesage-Meessen L."/>
            <person name="Balint B."/>
            <person name="Merenyi Z."/>
            <person name="de Eugenio L."/>
            <person name="Morin E."/>
            <person name="Martinez A.T."/>
            <person name="Baldrian P."/>
            <person name="Stursova M."/>
            <person name="Martinez M.J."/>
            <person name="Novotny C."/>
            <person name="Magnuson J.K."/>
            <person name="Spatafora J.W."/>
            <person name="Maurice S."/>
            <person name="Pangilinan J."/>
            <person name="Andreopoulos W."/>
            <person name="LaButti K."/>
            <person name="Hundley H."/>
            <person name="Na H."/>
            <person name="Kuo A."/>
            <person name="Barry K."/>
            <person name="Lipzen A."/>
            <person name="Henrissat B."/>
            <person name="Riley R."/>
            <person name="Ahrendt S."/>
            <person name="Nagy L.G."/>
            <person name="Grigoriev I.V."/>
            <person name="Martin F."/>
            <person name="Rosso M.N."/>
        </authorList>
    </citation>
    <scope>NUCLEOTIDE SEQUENCE</scope>
    <source>
        <strain evidence="1">CBS 384.51</strain>
    </source>
</reference>
<dbReference type="EMBL" id="MU274911">
    <property type="protein sequence ID" value="KAI0089091.1"/>
    <property type="molecule type" value="Genomic_DNA"/>
</dbReference>